<sequence length="98" mass="11469">MYQSLDVSINYPFKAALHHHWYTWMASGGAGKTWTFRKCYISNTLDGLEDDKIFDELACGDKSDMEINVYKDDMKYRDNENNKKICEDNIIEENGNMI</sequence>
<proteinExistence type="predicted"/>
<dbReference type="EMBL" id="CAJVPV010020770">
    <property type="protein sequence ID" value="CAG8715732.1"/>
    <property type="molecule type" value="Genomic_DNA"/>
</dbReference>
<evidence type="ECO:0000313" key="1">
    <source>
        <dbReference type="EMBL" id="CAG8715732.1"/>
    </source>
</evidence>
<accession>A0A9N9I1B3</accession>
<gene>
    <name evidence="1" type="ORF">AMORRO_LOCUS12988</name>
</gene>
<dbReference type="OrthoDB" id="6136066at2759"/>
<reference evidence="1" key="1">
    <citation type="submission" date="2021-06" db="EMBL/GenBank/DDBJ databases">
        <authorList>
            <person name="Kallberg Y."/>
            <person name="Tangrot J."/>
            <person name="Rosling A."/>
        </authorList>
    </citation>
    <scope>NUCLEOTIDE SEQUENCE</scope>
    <source>
        <strain evidence="1">CL551</strain>
    </source>
</reference>
<keyword evidence="2" id="KW-1185">Reference proteome</keyword>
<dbReference type="AlphaFoldDB" id="A0A9N9I1B3"/>
<comment type="caution">
    <text evidence="1">The sequence shown here is derived from an EMBL/GenBank/DDBJ whole genome shotgun (WGS) entry which is preliminary data.</text>
</comment>
<dbReference type="Proteomes" id="UP000789342">
    <property type="component" value="Unassembled WGS sequence"/>
</dbReference>
<organism evidence="1 2">
    <name type="scientific">Acaulospora morrowiae</name>
    <dbReference type="NCBI Taxonomy" id="94023"/>
    <lineage>
        <taxon>Eukaryota</taxon>
        <taxon>Fungi</taxon>
        <taxon>Fungi incertae sedis</taxon>
        <taxon>Mucoromycota</taxon>
        <taxon>Glomeromycotina</taxon>
        <taxon>Glomeromycetes</taxon>
        <taxon>Diversisporales</taxon>
        <taxon>Acaulosporaceae</taxon>
        <taxon>Acaulospora</taxon>
    </lineage>
</organism>
<name>A0A9N9I1B3_9GLOM</name>
<protein>
    <submittedName>
        <fullName evidence="1">4187_t:CDS:1</fullName>
    </submittedName>
</protein>
<evidence type="ECO:0000313" key="2">
    <source>
        <dbReference type="Proteomes" id="UP000789342"/>
    </source>
</evidence>
<feature type="non-terminal residue" evidence="1">
    <location>
        <position position="1"/>
    </location>
</feature>